<evidence type="ECO:0000259" key="2">
    <source>
        <dbReference type="PROSITE" id="PS51099"/>
    </source>
</evidence>
<organism evidence="3 4">
    <name type="scientific">Thermanaerothrix daxensis</name>
    <dbReference type="NCBI Taxonomy" id="869279"/>
    <lineage>
        <taxon>Bacteria</taxon>
        <taxon>Bacillati</taxon>
        <taxon>Chloroflexota</taxon>
        <taxon>Anaerolineae</taxon>
        <taxon>Anaerolineales</taxon>
        <taxon>Anaerolineaceae</taxon>
        <taxon>Thermanaerothrix</taxon>
    </lineage>
</organism>
<protein>
    <recommendedName>
        <fullName evidence="2">PTS EIIB type-2 domain-containing protein</fullName>
    </recommendedName>
</protein>
<dbReference type="GO" id="GO:0009401">
    <property type="term" value="P:phosphoenolpyruvate-dependent sugar phosphotransferase system"/>
    <property type="evidence" value="ECO:0007669"/>
    <property type="project" value="InterPro"/>
</dbReference>
<evidence type="ECO:0000256" key="1">
    <source>
        <dbReference type="ARBA" id="ARBA00022679"/>
    </source>
</evidence>
<dbReference type="InterPro" id="IPR013011">
    <property type="entry name" value="PTS_EIIB_2"/>
</dbReference>
<feature type="domain" description="PTS EIIB type-2" evidence="2">
    <location>
        <begin position="9"/>
        <end position="101"/>
    </location>
</feature>
<name>A0A0P6YIL8_9CHLR</name>
<dbReference type="InterPro" id="IPR036095">
    <property type="entry name" value="PTS_EIIB-like_sf"/>
</dbReference>
<keyword evidence="1" id="KW-0808">Transferase</keyword>
<sequence length="104" mass="11063">MTTTPPRSFTILVACGTAIATSTHVALKIKELLGERGLDVQTVQCRVQDLPGMALNADLIVATAQVPFDVNIPVVDGIPFLTGIGTKEVVDQIEQILRQSPPTP</sequence>
<dbReference type="GO" id="GO:0008982">
    <property type="term" value="F:protein-N(PI)-phosphohistidine-sugar phosphotransferase activity"/>
    <property type="evidence" value="ECO:0007669"/>
    <property type="project" value="InterPro"/>
</dbReference>
<proteinExistence type="predicted"/>
<gene>
    <name evidence="3" type="ORF">SE15_13530</name>
</gene>
<dbReference type="OrthoDB" id="6505030at2"/>
<dbReference type="EMBL" id="LGKO01000006">
    <property type="protein sequence ID" value="KPL82197.1"/>
    <property type="molecule type" value="Genomic_DNA"/>
</dbReference>
<dbReference type="PROSITE" id="PS51099">
    <property type="entry name" value="PTS_EIIB_TYPE_2"/>
    <property type="match status" value="1"/>
</dbReference>
<reference evidence="3 4" key="1">
    <citation type="submission" date="2015-07" db="EMBL/GenBank/DDBJ databases">
        <title>Whole genome sequence of Thermanaerothrix daxensis DSM 23592.</title>
        <authorList>
            <person name="Hemp J."/>
            <person name="Ward L.M."/>
            <person name="Pace L.A."/>
            <person name="Fischer W.W."/>
        </authorList>
    </citation>
    <scope>NUCLEOTIDE SEQUENCE [LARGE SCALE GENOMIC DNA]</scope>
    <source>
        <strain evidence="3 4">GNS-1</strain>
    </source>
</reference>
<dbReference type="AlphaFoldDB" id="A0A0P6YIL8"/>
<evidence type="ECO:0000313" key="4">
    <source>
        <dbReference type="Proteomes" id="UP000050544"/>
    </source>
</evidence>
<dbReference type="Proteomes" id="UP000050544">
    <property type="component" value="Unassembled WGS sequence"/>
</dbReference>
<dbReference type="InterPro" id="IPR003501">
    <property type="entry name" value="PTS_EIIB_2/3"/>
</dbReference>
<dbReference type="SUPFAM" id="SSF52794">
    <property type="entry name" value="PTS system IIB component-like"/>
    <property type="match status" value="1"/>
</dbReference>
<dbReference type="PATRIC" id="fig|869279.4.peg.2640"/>
<keyword evidence="4" id="KW-1185">Reference proteome</keyword>
<dbReference type="Gene3D" id="3.40.50.2300">
    <property type="match status" value="1"/>
</dbReference>
<evidence type="ECO:0000313" key="3">
    <source>
        <dbReference type="EMBL" id="KPL82197.1"/>
    </source>
</evidence>
<dbReference type="Pfam" id="PF02302">
    <property type="entry name" value="PTS_IIB"/>
    <property type="match status" value="1"/>
</dbReference>
<dbReference type="STRING" id="869279.SE15_13530"/>
<accession>A0A0P6YIL8</accession>
<dbReference type="CDD" id="cd05566">
    <property type="entry name" value="PTS_IIB_galactitol"/>
    <property type="match status" value="1"/>
</dbReference>
<comment type="caution">
    <text evidence="3">The sequence shown here is derived from an EMBL/GenBank/DDBJ whole genome shotgun (WGS) entry which is preliminary data.</text>
</comment>